<sequence>MDRKVGVVLVCLLFLLIGEVSAVAQTEVGHVRVTQEAPDLKLEDAGRHDVSQSGRVSVYVVAWSTLAMAAATGLGALPFFFLELEAQWAGLCNGLAAGVMLAASFDLVQEGQMYGSGSWVVFGILSGGIFIWLCKKILEQHGEVSMLDIKGADASKVILVVGIMTLHSFGEGSGVGVSFVGSKGLSQGLLVTVAIAVHNIPEGLAVSMVLSSRGVSPQKAMLWSIITSLPQPIVAVPAFLCADAFQKVLPFCTGFAAGCMIWIVIAEVLPDAFKEATPSQVASAGTLAVAFMETLSTVLQGFTDGHGLEDTSGFLVSLVFGLGPLFGGIILVAFSLAFNMPHPLLTGVASGIAFRLASWRPLQLVMSLKMGLFTTLFLLLGGSVFYHLVEASILMVAKHNKSSVNVITSSSRLSLSVLTQQSLLACGCVFLHAYAEGLALGVAARKASGLGRYMVLPVSLHGLPRGAAVASCVYGATDSWRGALAAAALTGFAGPSAAIGAILAKIGYDGLDYWMVIACGALIPSFGRVFRRSLRLDARKSVCGILIGFGFAWVCLMSTRFICLHTPYCNSAPEAVT</sequence>
<dbReference type="Gramene" id="TraesKAR1B01G0155540.1">
    <property type="protein sequence ID" value="cds.TraesKAR1B01G0155540.1"/>
    <property type="gene ID" value="TraesKAR1B01G0155540"/>
</dbReference>
<protein>
    <recommendedName>
        <fullName evidence="9">Zinc transporter</fullName>
    </recommendedName>
</protein>
<feature type="transmembrane region" description="Helical" evidence="5">
    <location>
        <begin position="370"/>
        <end position="389"/>
    </location>
</feature>
<feature type="signal peptide" evidence="6">
    <location>
        <begin position="1"/>
        <end position="22"/>
    </location>
</feature>
<dbReference type="Gramene" id="TraesSTA1B03G00253940.1">
    <property type="protein sequence ID" value="TraesSTA1B03G00253940.1"/>
    <property type="gene ID" value="TraesSTA1B03G00253940"/>
</dbReference>
<evidence type="ECO:0000256" key="2">
    <source>
        <dbReference type="ARBA" id="ARBA00022692"/>
    </source>
</evidence>
<dbReference type="Pfam" id="PF02535">
    <property type="entry name" value="Zip"/>
    <property type="match status" value="1"/>
</dbReference>
<dbReference type="Gramene" id="TraesCS1B03G0424000.2">
    <property type="protein sequence ID" value="TraesCS1B03G0424000.2.CDS"/>
    <property type="gene ID" value="TraesCS1B03G0424000"/>
</dbReference>
<keyword evidence="2 5" id="KW-0812">Transmembrane</keyword>
<keyword evidence="6" id="KW-0732">Signal</keyword>
<dbReference type="Gramene" id="TraesSYM1B03G00262370.1">
    <property type="protein sequence ID" value="TraesSYM1B03G00262370.1"/>
    <property type="gene ID" value="TraesSYM1B03G00262370"/>
</dbReference>
<dbReference type="PANTHER" id="PTHR11040">
    <property type="entry name" value="ZINC/IRON TRANSPORTER"/>
    <property type="match status" value="1"/>
</dbReference>
<evidence type="ECO:0000256" key="6">
    <source>
        <dbReference type="SAM" id="SignalP"/>
    </source>
</evidence>
<dbReference type="Gramene" id="TraesCS1B02G150000.2">
    <property type="protein sequence ID" value="TraesCS1B02G150000.2"/>
    <property type="gene ID" value="TraesCS1B02G150000"/>
</dbReference>
<dbReference type="Gramene" id="TraesARI1B03G00257670.1">
    <property type="protein sequence ID" value="TraesARI1B03G00257670.1"/>
    <property type="gene ID" value="TraesARI1B03G00257670"/>
</dbReference>
<dbReference type="Gramene" id="TraesJUL1B03G00255160.1">
    <property type="protein sequence ID" value="TraesJUL1B03G00255160.1"/>
    <property type="gene ID" value="TraesJUL1B03G00255160"/>
</dbReference>
<gene>
    <name evidence="7" type="primary">LOC123117391</name>
</gene>
<feature type="transmembrane region" description="Helical" evidence="5">
    <location>
        <begin position="114"/>
        <end position="133"/>
    </location>
</feature>
<evidence type="ECO:0008006" key="9">
    <source>
        <dbReference type="Google" id="ProtNLM"/>
    </source>
</evidence>
<keyword evidence="8" id="KW-1185">Reference proteome</keyword>
<keyword evidence="3 5" id="KW-1133">Transmembrane helix</keyword>
<feature type="transmembrane region" description="Helical" evidence="5">
    <location>
        <begin position="542"/>
        <end position="562"/>
    </location>
</feature>
<feature type="transmembrane region" description="Helical" evidence="5">
    <location>
        <begin position="281"/>
        <end position="302"/>
    </location>
</feature>
<dbReference type="AlphaFoldDB" id="A0A3B5YUL5"/>
<dbReference type="OMA" id="ATGSWYG"/>
<dbReference type="Gramene" id="TraesPARA_EIv1.0_0144820.1">
    <property type="protein sequence ID" value="TraesPARA_EIv1.0_0144820.1.CDS"/>
    <property type="gene ID" value="TraesPARA_EIv1.0_0144820"/>
</dbReference>
<reference evidence="7" key="1">
    <citation type="submission" date="2018-08" db="EMBL/GenBank/DDBJ databases">
        <authorList>
            <person name="Rossello M."/>
        </authorList>
    </citation>
    <scope>NUCLEOTIDE SEQUENCE [LARGE SCALE GENOMIC DNA]</scope>
    <source>
        <strain evidence="7">cv. Chinese Spring</strain>
    </source>
</reference>
<dbReference type="GO" id="GO:0016020">
    <property type="term" value="C:membrane"/>
    <property type="evidence" value="ECO:0000318"/>
    <property type="project" value="GO_Central"/>
</dbReference>
<feature type="transmembrane region" description="Helical" evidence="5">
    <location>
        <begin position="314"/>
        <end position="338"/>
    </location>
</feature>
<name>A0A3B5YUL5_WHEAT</name>
<proteinExistence type="predicted"/>
<feature type="chain" id="PRO_5043170100" description="Zinc transporter" evidence="6">
    <location>
        <begin position="23"/>
        <end position="577"/>
    </location>
</feature>
<organism evidence="7">
    <name type="scientific">Triticum aestivum</name>
    <name type="common">Wheat</name>
    <dbReference type="NCBI Taxonomy" id="4565"/>
    <lineage>
        <taxon>Eukaryota</taxon>
        <taxon>Viridiplantae</taxon>
        <taxon>Streptophyta</taxon>
        <taxon>Embryophyta</taxon>
        <taxon>Tracheophyta</taxon>
        <taxon>Spermatophyta</taxon>
        <taxon>Magnoliopsida</taxon>
        <taxon>Liliopsida</taxon>
        <taxon>Poales</taxon>
        <taxon>Poaceae</taxon>
        <taxon>BOP clade</taxon>
        <taxon>Pooideae</taxon>
        <taxon>Triticodae</taxon>
        <taxon>Triticeae</taxon>
        <taxon>Triticinae</taxon>
        <taxon>Triticum</taxon>
    </lineage>
</organism>
<dbReference type="GO" id="GO:0071577">
    <property type="term" value="P:zinc ion transmembrane transport"/>
    <property type="evidence" value="ECO:0000318"/>
    <property type="project" value="GO_Central"/>
</dbReference>
<evidence type="ECO:0000313" key="8">
    <source>
        <dbReference type="Proteomes" id="UP000019116"/>
    </source>
</evidence>
<dbReference type="PANTHER" id="PTHR11040:SF70">
    <property type="entry name" value="OS05G0316100 PROTEIN"/>
    <property type="match status" value="1"/>
</dbReference>
<feature type="transmembrane region" description="Helical" evidence="5">
    <location>
        <begin position="222"/>
        <end position="242"/>
    </location>
</feature>
<feature type="transmembrane region" description="Helical" evidence="5">
    <location>
        <begin position="248"/>
        <end position="269"/>
    </location>
</feature>
<dbReference type="Gramene" id="TraesMAC1B03G00258260.1">
    <property type="protein sequence ID" value="TraesMAC1B03G00258260.1"/>
    <property type="gene ID" value="TraesMAC1B03G00258260"/>
</dbReference>
<dbReference type="Gramene" id="TraesLDM1B03G00255520.1">
    <property type="protein sequence ID" value="TraesLDM1B03G00255520.1"/>
    <property type="gene ID" value="TraesLDM1B03G00255520"/>
</dbReference>
<dbReference type="GO" id="GO:0005886">
    <property type="term" value="C:plasma membrane"/>
    <property type="evidence" value="ECO:0007669"/>
    <property type="project" value="UniProtKB-SubCell"/>
</dbReference>
<dbReference type="SMR" id="A0A3B5YUL5"/>
<feature type="transmembrane region" description="Helical" evidence="5">
    <location>
        <begin position="190"/>
        <end position="210"/>
    </location>
</feature>
<feature type="transmembrane region" description="Helical" evidence="5">
    <location>
        <begin position="56"/>
        <end position="81"/>
    </location>
</feature>
<dbReference type="Proteomes" id="UP000019116">
    <property type="component" value="Chromosome 1B"/>
</dbReference>
<feature type="transmembrane region" description="Helical" evidence="5">
    <location>
        <begin position="513"/>
        <end position="530"/>
    </location>
</feature>
<evidence type="ECO:0000256" key="5">
    <source>
        <dbReference type="SAM" id="Phobius"/>
    </source>
</evidence>
<dbReference type="Gramene" id="TraesNOR1B03G00259220.1">
    <property type="protein sequence ID" value="TraesNOR1B03G00259220.1"/>
    <property type="gene ID" value="TraesNOR1B03G00259220"/>
</dbReference>
<dbReference type="STRING" id="4565.A0A3B5YUL5"/>
<keyword evidence="4 5" id="KW-0472">Membrane</keyword>
<dbReference type="GO" id="GO:0005385">
    <property type="term" value="F:zinc ion transmembrane transporter activity"/>
    <property type="evidence" value="ECO:0000318"/>
    <property type="project" value="GO_Central"/>
</dbReference>
<dbReference type="EnsemblPlants" id="TraesCS1B02G150000.2">
    <property type="protein sequence ID" value="TraesCS1B02G150000.2"/>
    <property type="gene ID" value="TraesCS1B02G150000"/>
</dbReference>
<accession>A0A3B5YUL5</accession>
<evidence type="ECO:0000256" key="1">
    <source>
        <dbReference type="ARBA" id="ARBA00004651"/>
    </source>
</evidence>
<dbReference type="GeneID" id="123117391"/>
<comment type="subcellular location">
    <subcellularLocation>
        <location evidence="1">Cell membrane</location>
        <topology evidence="1">Multi-pass membrane protein</topology>
    </subcellularLocation>
</comment>
<feature type="transmembrane region" description="Helical" evidence="5">
    <location>
        <begin position="88"/>
        <end position="108"/>
    </location>
</feature>
<dbReference type="RefSeq" id="XP_044394097.1">
    <property type="nucleotide sequence ID" value="XM_044538162.1"/>
</dbReference>
<dbReference type="InterPro" id="IPR003689">
    <property type="entry name" value="ZIP"/>
</dbReference>
<dbReference type="OrthoDB" id="262547at2759"/>
<evidence type="ECO:0000313" key="7">
    <source>
        <dbReference type="EnsemblPlants" id="TraesCS1B02G150000.2"/>
    </source>
</evidence>
<evidence type="ECO:0000256" key="3">
    <source>
        <dbReference type="ARBA" id="ARBA00022989"/>
    </source>
</evidence>
<dbReference type="Gramene" id="TraesLAC1B03G00259160.1">
    <property type="protein sequence ID" value="TraesLAC1B03G00259160.1"/>
    <property type="gene ID" value="TraesLAC1B03G00259160"/>
</dbReference>
<reference evidence="7" key="2">
    <citation type="submission" date="2018-10" db="UniProtKB">
        <authorList>
            <consortium name="EnsemblPlants"/>
        </authorList>
    </citation>
    <scope>IDENTIFICATION</scope>
</reference>
<evidence type="ECO:0000256" key="4">
    <source>
        <dbReference type="ARBA" id="ARBA00023136"/>
    </source>
</evidence>
<feature type="transmembrane region" description="Helical" evidence="5">
    <location>
        <begin position="484"/>
        <end position="507"/>
    </location>
</feature>
<dbReference type="Gramene" id="TraesJAG1B03G00255530.1">
    <property type="protein sequence ID" value="TraesJAG1B03G00255530.1"/>
    <property type="gene ID" value="TraesJAG1B03G00255530"/>
</dbReference>